<reference evidence="2" key="1">
    <citation type="submission" date="2017-09" db="EMBL/GenBank/DDBJ databases">
        <title>Depth-based differentiation of microbial function through sediment-hosted aquifers and enrichment of novel symbionts in the deep terrestrial subsurface.</title>
        <authorList>
            <person name="Probst A.J."/>
            <person name="Ladd B."/>
            <person name="Jarett J.K."/>
            <person name="Geller-Mcgrath D.E."/>
            <person name="Sieber C.M.K."/>
            <person name="Emerson J.B."/>
            <person name="Anantharaman K."/>
            <person name="Thomas B.C."/>
            <person name="Malmstrom R."/>
            <person name="Stieglmeier M."/>
            <person name="Klingl A."/>
            <person name="Woyke T."/>
            <person name="Ryan C.M."/>
            <person name="Banfield J.F."/>
        </authorList>
    </citation>
    <scope>NUCLEOTIDE SEQUENCE [LARGE SCALE GENOMIC DNA]</scope>
</reference>
<organism evidence="1 2">
    <name type="scientific">Candidatus Shapirobacteria bacterium CG09_land_8_20_14_0_10_39_12</name>
    <dbReference type="NCBI Taxonomy" id="1974885"/>
    <lineage>
        <taxon>Bacteria</taxon>
        <taxon>Candidatus Shapironibacteriota</taxon>
    </lineage>
</organism>
<evidence type="ECO:0000313" key="1">
    <source>
        <dbReference type="EMBL" id="PIS14937.1"/>
    </source>
</evidence>
<evidence type="ECO:0000313" key="2">
    <source>
        <dbReference type="Proteomes" id="UP000230775"/>
    </source>
</evidence>
<proteinExistence type="predicted"/>
<sequence>MDKINWQKVKDQFEQEMLDKLGGLPGHREVPEELKGFRDIISHELPETTSKALFGKLIKLLLHGEKINIQKARKVYLEPEIKKEKQILSQHKAEFDKLRLSAKKWVEKNLPEDKLQGMWKAHKTWLPRRYTIYQKQPTFQKTATDTLVRFYLIKKKT</sequence>
<gene>
    <name evidence="1" type="ORF">COT64_00050</name>
</gene>
<dbReference type="EMBL" id="PEZI01000002">
    <property type="protein sequence ID" value="PIS14937.1"/>
    <property type="molecule type" value="Genomic_DNA"/>
</dbReference>
<comment type="caution">
    <text evidence="1">The sequence shown here is derived from an EMBL/GenBank/DDBJ whole genome shotgun (WGS) entry which is preliminary data.</text>
</comment>
<accession>A0A2H0WQN1</accession>
<dbReference type="AlphaFoldDB" id="A0A2H0WQN1"/>
<dbReference type="Proteomes" id="UP000230775">
    <property type="component" value="Unassembled WGS sequence"/>
</dbReference>
<protein>
    <submittedName>
        <fullName evidence="1">Uncharacterized protein</fullName>
    </submittedName>
</protein>
<name>A0A2H0WQN1_9BACT</name>